<keyword evidence="1" id="KW-0732">Signal</keyword>
<keyword evidence="3" id="KW-1185">Reference proteome</keyword>
<gene>
    <name evidence="2" type="ORF">F5X68DRAFT_234535</name>
</gene>
<organism evidence="2 3">
    <name type="scientific">Plectosphaerella plurivora</name>
    <dbReference type="NCBI Taxonomy" id="936078"/>
    <lineage>
        <taxon>Eukaryota</taxon>
        <taxon>Fungi</taxon>
        <taxon>Dikarya</taxon>
        <taxon>Ascomycota</taxon>
        <taxon>Pezizomycotina</taxon>
        <taxon>Sordariomycetes</taxon>
        <taxon>Hypocreomycetidae</taxon>
        <taxon>Glomerellales</taxon>
        <taxon>Plectosphaerellaceae</taxon>
        <taxon>Plectosphaerella</taxon>
    </lineage>
</organism>
<feature type="chain" id="PRO_5040181870" evidence="1">
    <location>
        <begin position="19"/>
        <end position="199"/>
    </location>
</feature>
<evidence type="ECO:0000313" key="2">
    <source>
        <dbReference type="EMBL" id="KAH6680020.1"/>
    </source>
</evidence>
<comment type="caution">
    <text evidence="2">The sequence shown here is derived from an EMBL/GenBank/DDBJ whole genome shotgun (WGS) entry which is preliminary data.</text>
</comment>
<reference evidence="2" key="1">
    <citation type="journal article" date="2021" name="Nat. Commun.">
        <title>Genetic determinants of endophytism in the Arabidopsis root mycobiome.</title>
        <authorList>
            <person name="Mesny F."/>
            <person name="Miyauchi S."/>
            <person name="Thiergart T."/>
            <person name="Pickel B."/>
            <person name="Atanasova L."/>
            <person name="Karlsson M."/>
            <person name="Huettel B."/>
            <person name="Barry K.W."/>
            <person name="Haridas S."/>
            <person name="Chen C."/>
            <person name="Bauer D."/>
            <person name="Andreopoulos W."/>
            <person name="Pangilinan J."/>
            <person name="LaButti K."/>
            <person name="Riley R."/>
            <person name="Lipzen A."/>
            <person name="Clum A."/>
            <person name="Drula E."/>
            <person name="Henrissat B."/>
            <person name="Kohler A."/>
            <person name="Grigoriev I.V."/>
            <person name="Martin F.M."/>
            <person name="Hacquard S."/>
        </authorList>
    </citation>
    <scope>NUCLEOTIDE SEQUENCE</scope>
    <source>
        <strain evidence="2">MPI-SDFR-AT-0117</strain>
    </source>
</reference>
<dbReference type="OrthoDB" id="4840862at2759"/>
<dbReference type="Proteomes" id="UP000770015">
    <property type="component" value="Unassembled WGS sequence"/>
</dbReference>
<sequence length="199" mass="21556">MKFQIIATTALFAALSIASPLNFSPAEDNNNLAARDEEALPKDLELALELALTEITAIPDEVLLKGDEATNDWLIEHGLRDNDPTDEDDDNGTPVAARGEEVTSLSLFERDELDARGVVQVAKCIAAISKVIISTAIPAAKILRIKRYLQLLGGVRKTVLLLVRAKTTAQRLKLGGRALVNIANELFGIQSIKNNCSKL</sequence>
<dbReference type="EMBL" id="JAGSXJ010000020">
    <property type="protein sequence ID" value="KAH6680020.1"/>
    <property type="molecule type" value="Genomic_DNA"/>
</dbReference>
<protein>
    <submittedName>
        <fullName evidence="2">Uncharacterized protein</fullName>
    </submittedName>
</protein>
<proteinExistence type="predicted"/>
<accession>A0A9P8V6X4</accession>
<evidence type="ECO:0000313" key="3">
    <source>
        <dbReference type="Proteomes" id="UP000770015"/>
    </source>
</evidence>
<name>A0A9P8V6X4_9PEZI</name>
<dbReference type="AlphaFoldDB" id="A0A9P8V6X4"/>
<evidence type="ECO:0000256" key="1">
    <source>
        <dbReference type="SAM" id="SignalP"/>
    </source>
</evidence>
<feature type="signal peptide" evidence="1">
    <location>
        <begin position="1"/>
        <end position="18"/>
    </location>
</feature>